<dbReference type="AlphaFoldDB" id="A0A7S3XF14"/>
<sequence length="375" mass="40979">MEGSQQARELLGKHHLQEAAGPRRVLVLHHDMGLEEGLKVLAEHKILSAPVLRRPAGTQKIQFADDWPEDQPFPHVIGFAGVFDILGAILQELEDIVGAEDLEKGGILRVMRELEKRAPSIAAKELVHVRGTDGDFVFQEAAGKPLLQTIVRSFLVPHDVGTVPEEKVLPSLRTPDKSWKVHRLALYDEAGRLTTIVSQTDVVRFLLQHAAELGEIKDKTVEELRLGMPKNVFVISGDTSTLVAFDKMYKMGLTAAGVVEKKSGILVGNLSVADLRSTEFDQIGKLAVPVSEYLLLQKGVRRASRAESGLNKGNRNSFTGQVLATCSPDSTLLDVIESMVLHCVHHVYIVGNAGVAVGVVSPSDILDLLSLRTLW</sequence>
<protein>
    <recommendedName>
        <fullName evidence="4">CBS domain-containing protein</fullName>
    </recommendedName>
</protein>
<dbReference type="SMART" id="SM00116">
    <property type="entry name" value="CBS"/>
    <property type="match status" value="4"/>
</dbReference>
<keyword evidence="2 3" id="KW-0129">CBS domain</keyword>
<dbReference type="GO" id="GO:0005737">
    <property type="term" value="C:cytoplasm"/>
    <property type="evidence" value="ECO:0007669"/>
    <property type="project" value="TreeGrafter"/>
</dbReference>
<dbReference type="GO" id="GO:0005634">
    <property type="term" value="C:nucleus"/>
    <property type="evidence" value="ECO:0007669"/>
    <property type="project" value="TreeGrafter"/>
</dbReference>
<feature type="domain" description="CBS" evidence="4">
    <location>
        <begin position="228"/>
        <end position="286"/>
    </location>
</feature>
<proteinExistence type="predicted"/>
<gene>
    <name evidence="5" type="ORF">PSAL00342_LOCUS3621</name>
</gene>
<evidence type="ECO:0000256" key="1">
    <source>
        <dbReference type="ARBA" id="ARBA00022737"/>
    </source>
</evidence>
<evidence type="ECO:0000256" key="2">
    <source>
        <dbReference type="ARBA" id="ARBA00023122"/>
    </source>
</evidence>
<reference evidence="5" key="1">
    <citation type="submission" date="2021-01" db="EMBL/GenBank/DDBJ databases">
        <authorList>
            <person name="Corre E."/>
            <person name="Pelletier E."/>
            <person name="Niang G."/>
            <person name="Scheremetjew M."/>
            <person name="Finn R."/>
            <person name="Kale V."/>
            <person name="Holt S."/>
            <person name="Cochrane G."/>
            <person name="Meng A."/>
            <person name="Brown T."/>
            <person name="Cohen L."/>
        </authorList>
    </citation>
    <scope>NUCLEOTIDE SEQUENCE</scope>
    <source>
        <strain evidence="5">CCMP1897</strain>
    </source>
</reference>
<evidence type="ECO:0000259" key="4">
    <source>
        <dbReference type="PROSITE" id="PS51371"/>
    </source>
</evidence>
<evidence type="ECO:0000313" key="5">
    <source>
        <dbReference type="EMBL" id="CAE0609802.1"/>
    </source>
</evidence>
<dbReference type="InterPro" id="IPR050511">
    <property type="entry name" value="AMPK_gamma/SDS23_families"/>
</dbReference>
<feature type="domain" description="CBS" evidence="4">
    <location>
        <begin position="318"/>
        <end position="375"/>
    </location>
</feature>
<accession>A0A7S3XF14</accession>
<dbReference type="SUPFAM" id="SSF54631">
    <property type="entry name" value="CBS-domain pair"/>
    <property type="match status" value="2"/>
</dbReference>
<name>A0A7S3XF14_9CHLO</name>
<dbReference type="PANTHER" id="PTHR13780:SF128">
    <property type="entry name" value="CBS DOMAIN-CONTAINING PROTEIN"/>
    <property type="match status" value="1"/>
</dbReference>
<dbReference type="InterPro" id="IPR000644">
    <property type="entry name" value="CBS_dom"/>
</dbReference>
<dbReference type="Pfam" id="PF00571">
    <property type="entry name" value="CBS"/>
    <property type="match status" value="1"/>
</dbReference>
<organism evidence="5">
    <name type="scientific">Picocystis salinarum</name>
    <dbReference type="NCBI Taxonomy" id="88271"/>
    <lineage>
        <taxon>Eukaryota</taxon>
        <taxon>Viridiplantae</taxon>
        <taxon>Chlorophyta</taxon>
        <taxon>Picocystophyceae</taxon>
        <taxon>Picocystales</taxon>
        <taxon>Picocystaceae</taxon>
        <taxon>Picocystis</taxon>
    </lineage>
</organism>
<dbReference type="InterPro" id="IPR046342">
    <property type="entry name" value="CBS_dom_sf"/>
</dbReference>
<dbReference type="CDD" id="cd02205">
    <property type="entry name" value="CBS_pair_SF"/>
    <property type="match status" value="1"/>
</dbReference>
<evidence type="ECO:0000256" key="3">
    <source>
        <dbReference type="PROSITE-ProRule" id="PRU00703"/>
    </source>
</evidence>
<keyword evidence="1" id="KW-0677">Repeat</keyword>
<dbReference type="PROSITE" id="PS51371">
    <property type="entry name" value="CBS"/>
    <property type="match status" value="2"/>
</dbReference>
<dbReference type="Gene3D" id="3.10.580.10">
    <property type="entry name" value="CBS-domain"/>
    <property type="match status" value="2"/>
</dbReference>
<dbReference type="PANTHER" id="PTHR13780">
    <property type="entry name" value="AMP-ACTIVATED PROTEIN KINASE, GAMMA REGULATORY SUBUNIT"/>
    <property type="match status" value="1"/>
</dbReference>
<dbReference type="EMBL" id="HBIS01003994">
    <property type="protein sequence ID" value="CAE0609802.1"/>
    <property type="molecule type" value="Transcribed_RNA"/>
</dbReference>